<dbReference type="SUPFAM" id="SSF53067">
    <property type="entry name" value="Actin-like ATPase domain"/>
    <property type="match status" value="1"/>
</dbReference>
<proteinExistence type="predicted"/>
<protein>
    <submittedName>
        <fullName evidence="1">Uncharacterized protein</fullName>
    </submittedName>
</protein>
<evidence type="ECO:0000313" key="2">
    <source>
        <dbReference type="Proteomes" id="UP000319322"/>
    </source>
</evidence>
<comment type="caution">
    <text evidence="1">The sequence shown here is derived from an EMBL/GenBank/DDBJ whole genome shotgun (WGS) entry which is preliminary data.</text>
</comment>
<reference evidence="1" key="1">
    <citation type="submission" date="2019-07" db="EMBL/GenBank/DDBJ databases">
        <title>Helicobacter labacensis sp. nov., Helicobacter mehlei sp. nov. and Helicobacter vulpis sp. nov., isolated from gastric mucosa of red fox (Vulpis vulpis).</title>
        <authorList>
            <person name="Kusar D."/>
            <person name="Gruntar I."/>
            <person name="Pate M."/>
            <person name="Zajc U."/>
            <person name="Ocepek M."/>
        </authorList>
    </citation>
    <scope>NUCLEOTIDE SEQUENCE [LARGE SCALE GENOMIC DNA]</scope>
    <source>
        <strain evidence="1">L8b</strain>
    </source>
</reference>
<evidence type="ECO:0000313" key="1">
    <source>
        <dbReference type="EMBL" id="TSA86345.1"/>
    </source>
</evidence>
<organism evidence="1 2">
    <name type="scientific">Helicobacter mehlei</name>
    <dbReference type="NCBI Taxonomy" id="2316080"/>
    <lineage>
        <taxon>Bacteria</taxon>
        <taxon>Pseudomonadati</taxon>
        <taxon>Campylobacterota</taxon>
        <taxon>Epsilonproteobacteria</taxon>
        <taxon>Campylobacterales</taxon>
        <taxon>Helicobacteraceae</taxon>
        <taxon>Helicobacter</taxon>
    </lineage>
</organism>
<dbReference type="EMBL" id="VKGC01000003">
    <property type="protein sequence ID" value="TSA86345.1"/>
    <property type="molecule type" value="Genomic_DNA"/>
</dbReference>
<keyword evidence="2" id="KW-1185">Reference proteome</keyword>
<name>A0A553V1M4_9HELI</name>
<gene>
    <name evidence="1" type="ORF">FNE76_02220</name>
</gene>
<accession>A0A553V1M4</accession>
<dbReference type="Proteomes" id="UP000319322">
    <property type="component" value="Unassembled WGS sequence"/>
</dbReference>
<dbReference type="OrthoDB" id="5339448at2"/>
<sequence length="151" mass="16711">MLVLALQSPIKVGVYDHRGSFLHAFQSSKQASFALVEVFDALLAWTKDHQLALQAIYYAKGPGSLMAMKLTHVFLHTLSLARSLELYSALGFAFNNNAPIKAFGKMGYVLKGDQMHLVPCDSELPPLDLPAHLDRSVFTQDNQPIYLLPPV</sequence>
<reference evidence="1" key="2">
    <citation type="submission" date="2019-07" db="EMBL/GenBank/DDBJ databases">
        <authorList>
            <person name="Papic B."/>
        </authorList>
    </citation>
    <scope>NUCLEOTIDE SEQUENCE [LARGE SCALE GENOMIC DNA]</scope>
    <source>
        <strain evidence="1">L8b</strain>
    </source>
</reference>
<dbReference type="InterPro" id="IPR043129">
    <property type="entry name" value="ATPase_NBD"/>
</dbReference>
<dbReference type="AlphaFoldDB" id="A0A553V1M4"/>